<reference evidence="1" key="1">
    <citation type="journal article" date="2014" name="Front. Microbiol.">
        <title>High frequency of phylogenetically diverse reductive dehalogenase-homologous genes in deep subseafloor sedimentary metagenomes.</title>
        <authorList>
            <person name="Kawai M."/>
            <person name="Futagami T."/>
            <person name="Toyoda A."/>
            <person name="Takaki Y."/>
            <person name="Nishi S."/>
            <person name="Hori S."/>
            <person name="Arai W."/>
            <person name="Tsubouchi T."/>
            <person name="Morono Y."/>
            <person name="Uchiyama I."/>
            <person name="Ito T."/>
            <person name="Fujiyama A."/>
            <person name="Inagaki F."/>
            <person name="Takami H."/>
        </authorList>
    </citation>
    <scope>NUCLEOTIDE SEQUENCE</scope>
    <source>
        <strain evidence="1">Expedition CK06-06</strain>
    </source>
</reference>
<evidence type="ECO:0000313" key="1">
    <source>
        <dbReference type="EMBL" id="GAJ22183.1"/>
    </source>
</evidence>
<comment type="caution">
    <text evidence="1">The sequence shown here is derived from an EMBL/GenBank/DDBJ whole genome shotgun (WGS) entry which is preliminary data.</text>
</comment>
<dbReference type="EMBL" id="BARW01039705">
    <property type="protein sequence ID" value="GAJ22183.1"/>
    <property type="molecule type" value="Genomic_DNA"/>
</dbReference>
<protein>
    <submittedName>
        <fullName evidence="1">Uncharacterized protein</fullName>
    </submittedName>
</protein>
<accession>X1UXE8</accession>
<dbReference type="AlphaFoldDB" id="X1UXE8"/>
<sequence>SPKDCNLLFNVCDPVICPSSRCNFGGAYPVKDVIQSGIIGSIALCLPNFRGFGGDIYVPVCLSGVHAGLEGYLSILTAHKDCLQNSLDTGEMIGICDEIYSIYMCEFFWRQALPLAKIAIPKVMEWVLGQNVRGGGE</sequence>
<feature type="non-terminal residue" evidence="1">
    <location>
        <position position="1"/>
    </location>
</feature>
<feature type="non-terminal residue" evidence="1">
    <location>
        <position position="137"/>
    </location>
</feature>
<organism evidence="1">
    <name type="scientific">marine sediment metagenome</name>
    <dbReference type="NCBI Taxonomy" id="412755"/>
    <lineage>
        <taxon>unclassified sequences</taxon>
        <taxon>metagenomes</taxon>
        <taxon>ecological metagenomes</taxon>
    </lineage>
</organism>
<name>X1UXE8_9ZZZZ</name>
<proteinExistence type="predicted"/>
<gene>
    <name evidence="1" type="ORF">S12H4_60357</name>
</gene>